<keyword evidence="6" id="KW-0862">Zinc</keyword>
<protein>
    <submittedName>
        <fullName evidence="11">M13 family peptidase</fullName>
    </submittedName>
</protein>
<keyword evidence="8" id="KW-0732">Signal</keyword>
<dbReference type="Gene3D" id="3.40.390.10">
    <property type="entry name" value="Collagenase (Catalytic Domain)"/>
    <property type="match status" value="1"/>
</dbReference>
<comment type="cofactor">
    <cofactor evidence="1">
        <name>Zn(2+)</name>
        <dbReference type="ChEBI" id="CHEBI:29105"/>
    </cofactor>
</comment>
<dbReference type="InterPro" id="IPR008753">
    <property type="entry name" value="Peptidase_M13_N"/>
</dbReference>
<keyword evidence="4" id="KW-0479">Metal-binding</keyword>
<gene>
    <name evidence="11" type="ORF">GTP55_02060</name>
</gene>
<feature type="domain" description="Peptidase M13 N-terminal" evidence="10">
    <location>
        <begin position="39"/>
        <end position="419"/>
    </location>
</feature>
<dbReference type="RefSeq" id="WP_161043309.1">
    <property type="nucleotide sequence ID" value="NZ_WWCS01000001.1"/>
</dbReference>
<dbReference type="PANTHER" id="PTHR11733">
    <property type="entry name" value="ZINC METALLOPROTEASE FAMILY M13 NEPRILYSIN-RELATED"/>
    <property type="match status" value="1"/>
</dbReference>
<sequence length="675" mass="75440">MKKYLLSTLMLALLASAGVQAQQKTSGVDLANIDPSVRPQDNFFLNLNGKWLAKTEIPADKSSWGSFEKLDDDTKPQLRALIEAAAATPDKQAGTEAQRIGDFFASYMDEAKLEQLRLAPLKADFDRVAALSDKKQIPALIAHFNRNGYTAPYGFGIHQDNKDSTKYVADLGQDGLSLPDRDYYLKKSDKKLADTLVKYEQHVAKMLTLAGNPNGAADAKAIVALETEIAKLQWTKVELRDPVKAYNKVPLDKLSKLAPGYDWTTWLNDTGIGGKVDYVIVSQPSFITGFNKLLNKTPLSTWKTYFQWQVLHANAPYLAKDFALENFAFYGKVLSGIDEQQPRWKRGVNATDGALGEALGKMYVEQHFPAERKARMEQLVKNLLAAFKESINTLDWMSPETKLQAQAKLAKFTTKIGYPNKWRDYSKLTVVKDDLAGNVRRSHVFEYDKEVAKLGKPIDRDEWGMTPQTVNAYYNPELNEIVFPAVILQPPFFDADADDAVNYGAIGAVIGHEISHGFDDQGAQYDGDGNLRDWWTKADHKNFAAKTRMLVKQYNGFSPVKGYFVNGELTLGENIADNSGAAIAYKAYLISLGGKPAPVIDGLTGEQRFYMGFGQVWRSKIRDAQQIVYLKTDPHSPDQFRANGTVRNQPGFYEAFGVKPGDKMYLAPKDRVIMW</sequence>
<dbReference type="InterPro" id="IPR042089">
    <property type="entry name" value="Peptidase_M13_dom_2"/>
</dbReference>
<evidence type="ECO:0000256" key="5">
    <source>
        <dbReference type="ARBA" id="ARBA00022801"/>
    </source>
</evidence>
<dbReference type="Pfam" id="PF05649">
    <property type="entry name" value="Peptidase_M13_N"/>
    <property type="match status" value="1"/>
</dbReference>
<evidence type="ECO:0000256" key="4">
    <source>
        <dbReference type="ARBA" id="ARBA00022723"/>
    </source>
</evidence>
<feature type="signal peptide" evidence="8">
    <location>
        <begin position="1"/>
        <end position="21"/>
    </location>
</feature>
<keyword evidence="3" id="KW-0645">Protease</keyword>
<reference evidence="11 12" key="1">
    <citation type="submission" date="2019-12" db="EMBL/GenBank/DDBJ databases">
        <title>Novel species isolated from a subtropical stream in China.</title>
        <authorList>
            <person name="Lu H."/>
        </authorList>
    </citation>
    <scope>NUCLEOTIDE SEQUENCE [LARGE SCALE GENOMIC DNA]</scope>
    <source>
        <strain evidence="11 12">FT109W</strain>
    </source>
</reference>
<organism evidence="11 12">
    <name type="scientific">Duganella margarita</name>
    <dbReference type="NCBI Taxonomy" id="2692170"/>
    <lineage>
        <taxon>Bacteria</taxon>
        <taxon>Pseudomonadati</taxon>
        <taxon>Pseudomonadota</taxon>
        <taxon>Betaproteobacteria</taxon>
        <taxon>Burkholderiales</taxon>
        <taxon>Oxalobacteraceae</taxon>
        <taxon>Telluria group</taxon>
        <taxon>Duganella</taxon>
    </lineage>
</organism>
<accession>A0ABW9WCI9</accession>
<feature type="chain" id="PRO_5045656881" evidence="8">
    <location>
        <begin position="22"/>
        <end position="675"/>
    </location>
</feature>
<dbReference type="EMBL" id="WWCS01000001">
    <property type="protein sequence ID" value="MYN38149.1"/>
    <property type="molecule type" value="Genomic_DNA"/>
</dbReference>
<evidence type="ECO:0000259" key="9">
    <source>
        <dbReference type="Pfam" id="PF01431"/>
    </source>
</evidence>
<evidence type="ECO:0000256" key="2">
    <source>
        <dbReference type="ARBA" id="ARBA00007357"/>
    </source>
</evidence>
<dbReference type="InterPro" id="IPR018497">
    <property type="entry name" value="Peptidase_M13_C"/>
</dbReference>
<proteinExistence type="inferred from homology"/>
<evidence type="ECO:0000256" key="6">
    <source>
        <dbReference type="ARBA" id="ARBA00022833"/>
    </source>
</evidence>
<name>A0ABW9WCI9_9BURK</name>
<dbReference type="PROSITE" id="PS51885">
    <property type="entry name" value="NEPRILYSIN"/>
    <property type="match status" value="1"/>
</dbReference>
<dbReference type="InterPro" id="IPR000718">
    <property type="entry name" value="Peptidase_M13"/>
</dbReference>
<keyword evidence="5" id="KW-0378">Hydrolase</keyword>
<dbReference type="SUPFAM" id="SSF55486">
    <property type="entry name" value="Metalloproteases ('zincins'), catalytic domain"/>
    <property type="match status" value="1"/>
</dbReference>
<dbReference type="Proteomes" id="UP000466332">
    <property type="component" value="Unassembled WGS sequence"/>
</dbReference>
<evidence type="ECO:0000313" key="12">
    <source>
        <dbReference type="Proteomes" id="UP000466332"/>
    </source>
</evidence>
<dbReference type="PRINTS" id="PR00786">
    <property type="entry name" value="NEPRILYSIN"/>
</dbReference>
<dbReference type="Gene3D" id="1.10.1380.10">
    <property type="entry name" value="Neutral endopeptidase , domain2"/>
    <property type="match status" value="1"/>
</dbReference>
<dbReference type="Pfam" id="PF01431">
    <property type="entry name" value="Peptidase_M13"/>
    <property type="match status" value="1"/>
</dbReference>
<evidence type="ECO:0000256" key="8">
    <source>
        <dbReference type="SAM" id="SignalP"/>
    </source>
</evidence>
<evidence type="ECO:0000256" key="1">
    <source>
        <dbReference type="ARBA" id="ARBA00001947"/>
    </source>
</evidence>
<evidence type="ECO:0000313" key="11">
    <source>
        <dbReference type="EMBL" id="MYN38149.1"/>
    </source>
</evidence>
<evidence type="ECO:0000259" key="10">
    <source>
        <dbReference type="Pfam" id="PF05649"/>
    </source>
</evidence>
<keyword evidence="12" id="KW-1185">Reference proteome</keyword>
<feature type="domain" description="Peptidase M13 C-terminal" evidence="9">
    <location>
        <begin position="471"/>
        <end position="672"/>
    </location>
</feature>
<dbReference type="InterPro" id="IPR024079">
    <property type="entry name" value="MetalloPept_cat_dom_sf"/>
</dbReference>
<comment type="caution">
    <text evidence="11">The sequence shown here is derived from an EMBL/GenBank/DDBJ whole genome shotgun (WGS) entry which is preliminary data.</text>
</comment>
<evidence type="ECO:0000256" key="3">
    <source>
        <dbReference type="ARBA" id="ARBA00022670"/>
    </source>
</evidence>
<dbReference type="PANTHER" id="PTHR11733:SF167">
    <property type="entry name" value="FI17812P1-RELATED"/>
    <property type="match status" value="1"/>
</dbReference>
<comment type="similarity">
    <text evidence="2">Belongs to the peptidase M13 family.</text>
</comment>
<keyword evidence="7" id="KW-0482">Metalloprotease</keyword>
<evidence type="ECO:0000256" key="7">
    <source>
        <dbReference type="ARBA" id="ARBA00023049"/>
    </source>
</evidence>
<dbReference type="CDD" id="cd08662">
    <property type="entry name" value="M13"/>
    <property type="match status" value="1"/>
</dbReference>